<dbReference type="AlphaFoldDB" id="A0A1F7IWL9"/>
<organism evidence="3 4">
    <name type="scientific">Candidatus Roizmanbacteria bacterium RIFCSPLOWO2_01_FULL_38_12</name>
    <dbReference type="NCBI Taxonomy" id="1802061"/>
    <lineage>
        <taxon>Bacteria</taxon>
        <taxon>Candidatus Roizmaniibacteriota</taxon>
    </lineage>
</organism>
<dbReference type="STRING" id="1802061.A3A93_02280"/>
<keyword evidence="2" id="KW-0812">Transmembrane</keyword>
<feature type="region of interest" description="Disordered" evidence="1">
    <location>
        <begin position="68"/>
        <end position="90"/>
    </location>
</feature>
<protein>
    <submittedName>
        <fullName evidence="3">Uncharacterized protein</fullName>
    </submittedName>
</protein>
<keyword evidence="2" id="KW-0472">Membrane</keyword>
<dbReference type="EMBL" id="MGAL01000026">
    <property type="protein sequence ID" value="OGK47760.1"/>
    <property type="molecule type" value="Genomic_DNA"/>
</dbReference>
<dbReference type="Proteomes" id="UP000177141">
    <property type="component" value="Unassembled WGS sequence"/>
</dbReference>
<name>A0A1F7IWL9_9BACT</name>
<feature type="transmembrane region" description="Helical" evidence="2">
    <location>
        <begin position="7"/>
        <end position="27"/>
    </location>
</feature>
<evidence type="ECO:0000256" key="2">
    <source>
        <dbReference type="SAM" id="Phobius"/>
    </source>
</evidence>
<gene>
    <name evidence="3" type="ORF">A3A93_02280</name>
</gene>
<reference evidence="3 4" key="1">
    <citation type="journal article" date="2016" name="Nat. Commun.">
        <title>Thousands of microbial genomes shed light on interconnected biogeochemical processes in an aquifer system.</title>
        <authorList>
            <person name="Anantharaman K."/>
            <person name="Brown C.T."/>
            <person name="Hug L.A."/>
            <person name="Sharon I."/>
            <person name="Castelle C.J."/>
            <person name="Probst A.J."/>
            <person name="Thomas B.C."/>
            <person name="Singh A."/>
            <person name="Wilkins M.J."/>
            <person name="Karaoz U."/>
            <person name="Brodie E.L."/>
            <person name="Williams K.H."/>
            <person name="Hubbard S.S."/>
            <person name="Banfield J.F."/>
        </authorList>
    </citation>
    <scope>NUCLEOTIDE SEQUENCE [LARGE SCALE GENOMIC DNA]</scope>
</reference>
<evidence type="ECO:0000313" key="4">
    <source>
        <dbReference type="Proteomes" id="UP000177141"/>
    </source>
</evidence>
<feature type="compositionally biased region" description="Low complexity" evidence="1">
    <location>
        <begin position="78"/>
        <end position="89"/>
    </location>
</feature>
<proteinExistence type="predicted"/>
<feature type="compositionally biased region" description="Polar residues" evidence="1">
    <location>
        <begin position="68"/>
        <end position="77"/>
    </location>
</feature>
<evidence type="ECO:0000313" key="3">
    <source>
        <dbReference type="EMBL" id="OGK47760.1"/>
    </source>
</evidence>
<accession>A0A1F7IWL9</accession>
<evidence type="ECO:0000256" key="1">
    <source>
        <dbReference type="SAM" id="MobiDB-lite"/>
    </source>
</evidence>
<feature type="transmembrane region" description="Helical" evidence="2">
    <location>
        <begin position="119"/>
        <end position="136"/>
    </location>
</feature>
<keyword evidence="2" id="KW-1133">Transmembrane helix</keyword>
<comment type="caution">
    <text evidence="3">The sequence shown here is derived from an EMBL/GenBank/DDBJ whole genome shotgun (WGS) entry which is preliminary data.</text>
</comment>
<sequence>MSRSKIIIMVVILLILVSSLGYLTYLVQNGNDPLTLFNLRAANEDEELEDLLAQGDTTPTPTVAFTSNNPQASESAGSISVSPTLTSTPTPTPTIEAVMTVTPTPTLIKQLPVSGITDNLNTTVIGGFALILLALFL</sequence>